<feature type="domain" description="RNA polymerase sigma-70 region 2" evidence="5">
    <location>
        <begin position="14"/>
        <end position="76"/>
    </location>
</feature>
<dbReference type="SUPFAM" id="SSF88946">
    <property type="entry name" value="Sigma2 domain of RNA polymerase sigma factors"/>
    <property type="match status" value="1"/>
</dbReference>
<accession>A0A517SVH3</accession>
<dbReference type="AlphaFoldDB" id="A0A517SVH3"/>
<dbReference type="PANTHER" id="PTHR43133">
    <property type="entry name" value="RNA POLYMERASE ECF-TYPE SIGMA FACTO"/>
    <property type="match status" value="1"/>
</dbReference>
<evidence type="ECO:0000313" key="7">
    <source>
        <dbReference type="EMBL" id="QDT60093.1"/>
    </source>
</evidence>
<evidence type="ECO:0000313" key="8">
    <source>
        <dbReference type="Proteomes" id="UP000315003"/>
    </source>
</evidence>
<evidence type="ECO:0000259" key="6">
    <source>
        <dbReference type="Pfam" id="PF08281"/>
    </source>
</evidence>
<gene>
    <name evidence="7" type="primary">sigV</name>
    <name evidence="7" type="ORF">SV7mr_26100</name>
</gene>
<dbReference type="Proteomes" id="UP000315003">
    <property type="component" value="Chromosome"/>
</dbReference>
<evidence type="ECO:0000256" key="4">
    <source>
        <dbReference type="ARBA" id="ARBA00023163"/>
    </source>
</evidence>
<dbReference type="InterPro" id="IPR039425">
    <property type="entry name" value="RNA_pol_sigma-70-like"/>
</dbReference>
<keyword evidence="2" id="KW-0805">Transcription regulation</keyword>
<feature type="domain" description="RNA polymerase sigma factor 70 region 4 type 2" evidence="6">
    <location>
        <begin position="106"/>
        <end position="158"/>
    </location>
</feature>
<dbReference type="InterPro" id="IPR013249">
    <property type="entry name" value="RNA_pol_sigma70_r4_t2"/>
</dbReference>
<dbReference type="GO" id="GO:0006352">
    <property type="term" value="P:DNA-templated transcription initiation"/>
    <property type="evidence" value="ECO:0007669"/>
    <property type="project" value="InterPro"/>
</dbReference>
<evidence type="ECO:0000256" key="3">
    <source>
        <dbReference type="ARBA" id="ARBA00023082"/>
    </source>
</evidence>
<dbReference type="OrthoDB" id="283659at2"/>
<keyword evidence="4" id="KW-0804">Transcription</keyword>
<dbReference type="Pfam" id="PF04542">
    <property type="entry name" value="Sigma70_r2"/>
    <property type="match status" value="1"/>
</dbReference>
<dbReference type="InterPro" id="IPR013325">
    <property type="entry name" value="RNA_pol_sigma_r2"/>
</dbReference>
<reference evidence="7 8" key="1">
    <citation type="submission" date="2019-02" db="EMBL/GenBank/DDBJ databases">
        <title>Deep-cultivation of Planctomycetes and their phenomic and genomic characterization uncovers novel biology.</title>
        <authorList>
            <person name="Wiegand S."/>
            <person name="Jogler M."/>
            <person name="Boedeker C."/>
            <person name="Pinto D."/>
            <person name="Vollmers J."/>
            <person name="Rivas-Marin E."/>
            <person name="Kohn T."/>
            <person name="Peeters S.H."/>
            <person name="Heuer A."/>
            <person name="Rast P."/>
            <person name="Oberbeckmann S."/>
            <person name="Bunk B."/>
            <person name="Jeske O."/>
            <person name="Meyerdierks A."/>
            <person name="Storesund J.E."/>
            <person name="Kallscheuer N."/>
            <person name="Luecker S."/>
            <person name="Lage O.M."/>
            <person name="Pohl T."/>
            <person name="Merkel B.J."/>
            <person name="Hornburger P."/>
            <person name="Mueller R.-W."/>
            <person name="Bruemmer F."/>
            <person name="Labrenz M."/>
            <person name="Spormann A.M."/>
            <person name="Op den Camp H."/>
            <person name="Overmann J."/>
            <person name="Amann R."/>
            <person name="Jetten M.S.M."/>
            <person name="Mascher T."/>
            <person name="Medema M.H."/>
            <person name="Devos D.P."/>
            <person name="Kaster A.-K."/>
            <person name="Ovreas L."/>
            <person name="Rohde M."/>
            <person name="Galperin M.Y."/>
            <person name="Jogler C."/>
        </authorList>
    </citation>
    <scope>NUCLEOTIDE SEQUENCE [LARGE SCALE GENOMIC DNA]</scope>
    <source>
        <strain evidence="7 8">SV_7m_r</strain>
    </source>
</reference>
<dbReference type="InterPro" id="IPR014284">
    <property type="entry name" value="RNA_pol_sigma-70_dom"/>
</dbReference>
<dbReference type="Gene3D" id="1.10.1740.10">
    <property type="match status" value="1"/>
</dbReference>
<evidence type="ECO:0000256" key="1">
    <source>
        <dbReference type="ARBA" id="ARBA00010641"/>
    </source>
</evidence>
<keyword evidence="8" id="KW-1185">Reference proteome</keyword>
<dbReference type="RefSeq" id="WP_145272365.1">
    <property type="nucleotide sequence ID" value="NZ_CP036272.1"/>
</dbReference>
<dbReference type="InterPro" id="IPR036388">
    <property type="entry name" value="WH-like_DNA-bd_sf"/>
</dbReference>
<dbReference type="GO" id="GO:0003677">
    <property type="term" value="F:DNA binding"/>
    <property type="evidence" value="ECO:0007669"/>
    <property type="project" value="InterPro"/>
</dbReference>
<dbReference type="InterPro" id="IPR007627">
    <property type="entry name" value="RNA_pol_sigma70_r2"/>
</dbReference>
<dbReference type="GO" id="GO:0016987">
    <property type="term" value="F:sigma factor activity"/>
    <property type="evidence" value="ECO:0007669"/>
    <property type="project" value="UniProtKB-KW"/>
</dbReference>
<evidence type="ECO:0000256" key="2">
    <source>
        <dbReference type="ARBA" id="ARBA00023015"/>
    </source>
</evidence>
<comment type="similarity">
    <text evidence="1">Belongs to the sigma-70 factor family. ECF subfamily.</text>
</comment>
<sequence>MEHEATLRILVSDRARLLAYVWSIVRDEHAAEDLYQELLVVAMGRVETFGDSVHLLKWSRVTLRNKALEHLRRQRKASLPMAGDVLDLLEDHWAEYDSLDSAEMTEALRHCLSRLTSKARQLVELRYEQGLRGTEIAQATDRKTHSIYVALSRAYKTLGECIGGRIPKEKPHA</sequence>
<proteinExistence type="inferred from homology"/>
<protein>
    <submittedName>
        <fullName evidence="7">RNA polymerase sigma factor SigV</fullName>
    </submittedName>
</protein>
<organism evidence="7 8">
    <name type="scientific">Stieleria bergensis</name>
    <dbReference type="NCBI Taxonomy" id="2528025"/>
    <lineage>
        <taxon>Bacteria</taxon>
        <taxon>Pseudomonadati</taxon>
        <taxon>Planctomycetota</taxon>
        <taxon>Planctomycetia</taxon>
        <taxon>Pirellulales</taxon>
        <taxon>Pirellulaceae</taxon>
        <taxon>Stieleria</taxon>
    </lineage>
</organism>
<dbReference type="SUPFAM" id="SSF88659">
    <property type="entry name" value="Sigma3 and sigma4 domains of RNA polymerase sigma factors"/>
    <property type="match status" value="1"/>
</dbReference>
<evidence type="ECO:0000259" key="5">
    <source>
        <dbReference type="Pfam" id="PF04542"/>
    </source>
</evidence>
<dbReference type="Pfam" id="PF08281">
    <property type="entry name" value="Sigma70_r4_2"/>
    <property type="match status" value="1"/>
</dbReference>
<dbReference type="InterPro" id="IPR013324">
    <property type="entry name" value="RNA_pol_sigma_r3/r4-like"/>
</dbReference>
<name>A0A517SVH3_9BACT</name>
<keyword evidence="3" id="KW-0731">Sigma factor</keyword>
<dbReference type="EMBL" id="CP036272">
    <property type="protein sequence ID" value="QDT60093.1"/>
    <property type="molecule type" value="Genomic_DNA"/>
</dbReference>
<dbReference type="PANTHER" id="PTHR43133:SF51">
    <property type="entry name" value="RNA POLYMERASE SIGMA FACTOR"/>
    <property type="match status" value="1"/>
</dbReference>
<dbReference type="Gene3D" id="1.10.10.10">
    <property type="entry name" value="Winged helix-like DNA-binding domain superfamily/Winged helix DNA-binding domain"/>
    <property type="match status" value="1"/>
</dbReference>
<dbReference type="NCBIfam" id="TIGR02937">
    <property type="entry name" value="sigma70-ECF"/>
    <property type="match status" value="1"/>
</dbReference>